<feature type="region of interest" description="Disordered" evidence="1">
    <location>
        <begin position="1"/>
        <end position="48"/>
    </location>
</feature>
<proteinExistence type="predicted"/>
<comment type="caution">
    <text evidence="2">The sequence shown here is derived from an EMBL/GenBank/DDBJ whole genome shotgun (WGS) entry which is preliminary data.</text>
</comment>
<dbReference type="EMBL" id="JBBNAF010000001">
    <property type="protein sequence ID" value="KAK9170005.1"/>
    <property type="molecule type" value="Genomic_DNA"/>
</dbReference>
<reference evidence="2 3" key="1">
    <citation type="submission" date="2024-01" db="EMBL/GenBank/DDBJ databases">
        <title>Genome assemblies of Stephania.</title>
        <authorList>
            <person name="Yang L."/>
        </authorList>
    </citation>
    <scope>NUCLEOTIDE SEQUENCE [LARGE SCALE GENOMIC DNA]</scope>
    <source>
        <strain evidence="2">YNDBR</strain>
        <tissue evidence="2">Leaf</tissue>
    </source>
</reference>
<feature type="region of interest" description="Disordered" evidence="1">
    <location>
        <begin position="117"/>
        <end position="141"/>
    </location>
</feature>
<evidence type="ECO:0000256" key="1">
    <source>
        <dbReference type="SAM" id="MobiDB-lite"/>
    </source>
</evidence>
<accession>A0AAP0Q760</accession>
<gene>
    <name evidence="2" type="ORF">Syun_002145</name>
</gene>
<sequence length="178" mass="19640">MIPETQSRRRRRRQAAAEESGRSRPCESGPNQRRGRLRMRPGGGQRLGEVRAATAWIRPAAATRCPMNHADSRGTAERMTVCQRWPAWPASGASCARSNAARVSGARSESEADLERCSECRRGEPATMQRPATVPTTNDNDDAWWRAGLRMTVRRQTDDAGVRMEMGLEGGGGEKMVC</sequence>
<name>A0AAP0Q760_9MAGN</name>
<evidence type="ECO:0000313" key="3">
    <source>
        <dbReference type="Proteomes" id="UP001420932"/>
    </source>
</evidence>
<protein>
    <submittedName>
        <fullName evidence="2">Uncharacterized protein</fullName>
    </submittedName>
</protein>
<feature type="compositionally biased region" description="Basic and acidic residues" evidence="1">
    <location>
        <begin position="15"/>
        <end position="25"/>
    </location>
</feature>
<evidence type="ECO:0000313" key="2">
    <source>
        <dbReference type="EMBL" id="KAK9170005.1"/>
    </source>
</evidence>
<dbReference type="AlphaFoldDB" id="A0AAP0Q760"/>
<keyword evidence="3" id="KW-1185">Reference proteome</keyword>
<dbReference type="Proteomes" id="UP001420932">
    <property type="component" value="Unassembled WGS sequence"/>
</dbReference>
<organism evidence="2 3">
    <name type="scientific">Stephania yunnanensis</name>
    <dbReference type="NCBI Taxonomy" id="152371"/>
    <lineage>
        <taxon>Eukaryota</taxon>
        <taxon>Viridiplantae</taxon>
        <taxon>Streptophyta</taxon>
        <taxon>Embryophyta</taxon>
        <taxon>Tracheophyta</taxon>
        <taxon>Spermatophyta</taxon>
        <taxon>Magnoliopsida</taxon>
        <taxon>Ranunculales</taxon>
        <taxon>Menispermaceae</taxon>
        <taxon>Menispermoideae</taxon>
        <taxon>Cissampelideae</taxon>
        <taxon>Stephania</taxon>
    </lineage>
</organism>